<dbReference type="AlphaFoldDB" id="A0A139GV29"/>
<feature type="region of interest" description="Disordered" evidence="1">
    <location>
        <begin position="1"/>
        <end position="40"/>
    </location>
</feature>
<keyword evidence="3" id="KW-1185">Reference proteome</keyword>
<protein>
    <submittedName>
        <fullName evidence="2">Uncharacterized protein</fullName>
    </submittedName>
</protein>
<feature type="compositionally biased region" description="Polar residues" evidence="1">
    <location>
        <begin position="1"/>
        <end position="19"/>
    </location>
</feature>
<comment type="caution">
    <text evidence="2">The sequence shown here is derived from an EMBL/GenBank/DDBJ whole genome shotgun (WGS) entry which is preliminary data.</text>
</comment>
<reference evidence="2 3" key="1">
    <citation type="submission" date="2015-07" db="EMBL/GenBank/DDBJ databases">
        <title>Comparative genomics of the Sigatoka disease complex on banana suggests a link between parallel evolutionary changes in Pseudocercospora fijiensis and Pseudocercospora eumusae and increased virulence on the banana host.</title>
        <authorList>
            <person name="Chang T.-C."/>
            <person name="Salvucci A."/>
            <person name="Crous P.W."/>
            <person name="Stergiopoulos I."/>
        </authorList>
    </citation>
    <scope>NUCLEOTIDE SEQUENCE [LARGE SCALE GENOMIC DNA]</scope>
    <source>
        <strain evidence="2 3">CBS 114824</strain>
    </source>
</reference>
<organism evidence="2 3">
    <name type="scientific">Pseudocercospora eumusae</name>
    <dbReference type="NCBI Taxonomy" id="321146"/>
    <lineage>
        <taxon>Eukaryota</taxon>
        <taxon>Fungi</taxon>
        <taxon>Dikarya</taxon>
        <taxon>Ascomycota</taxon>
        <taxon>Pezizomycotina</taxon>
        <taxon>Dothideomycetes</taxon>
        <taxon>Dothideomycetidae</taxon>
        <taxon>Mycosphaerellales</taxon>
        <taxon>Mycosphaerellaceae</taxon>
        <taxon>Pseudocercospora</taxon>
    </lineage>
</organism>
<evidence type="ECO:0000256" key="1">
    <source>
        <dbReference type="SAM" id="MobiDB-lite"/>
    </source>
</evidence>
<name>A0A139GV29_9PEZI</name>
<evidence type="ECO:0000313" key="3">
    <source>
        <dbReference type="Proteomes" id="UP000070133"/>
    </source>
</evidence>
<gene>
    <name evidence="2" type="ORF">AC578_3652</name>
</gene>
<dbReference type="EMBL" id="LFZN01000337">
    <property type="protein sequence ID" value="KXS94039.1"/>
    <property type="molecule type" value="Genomic_DNA"/>
</dbReference>
<dbReference type="Proteomes" id="UP000070133">
    <property type="component" value="Unassembled WGS sequence"/>
</dbReference>
<proteinExistence type="predicted"/>
<accession>A0A139GV29</accession>
<evidence type="ECO:0000313" key="2">
    <source>
        <dbReference type="EMBL" id="KXS94039.1"/>
    </source>
</evidence>
<sequence>MTSPRPFTATPTRRWSADTTAGMAPTVTPHAQIQKRNKKVKALEKELKDKDTALIASKNNGHGN</sequence>